<sequence>MSHDEDSCNSSGNRTFAEVVQAASSRRSFLTGTVGLAAATFIAPSLGQTLTLTQNNGLGSRNVGETRLRKGRINFSPVPVSEGSGPMPSISSDYEYQVLIPWGTPLQSGIAEYTGDPNTRPSAADQERMVGVGHDGMHFFPFDGKNKEGILAINHEFGRNSHVLGKSAPEDDEDIRLSQAAHGVAMVHIRRSMQGWKVVVDSPYNRRITPNTPVLFSGPARGTPLLAPESGAKGTVNNCSSGFTPWGTYLTCEENFNGYFGDSQGSWTPTEEQERYGFSPEGFGYGWETHTTDRRFDLGSAEHPNEDNRFGWVVEIDPMAPDQPPVKRTALGRFKHEGVAIVEGKDGRIVAYMGDDQRFDYIYKFVSARNWQEMRAEGLSPLDQGRLYVARFNEDGTGEWLWLTINDPVLAARFNSQAEVLTYARVAADLLGATPMDRPEWTTVAPNGDVYCTLTNNSRREEPNPANPLTPNEDGHIIRWRDKGQHVGKRFTWDIFSIAQDTHAEGDERTFSDPDGLWVDPGGRMFIQTDGGQMKGLNNQMLVCSVYDEGGSQNLDIKRLFTGVTGDEITGLTTTPDRRTMFINTQHPGNGDPLASNFPAEPDGVTIPRDSTIVITRKGGGVVGS</sequence>
<dbReference type="Proteomes" id="UP000235162">
    <property type="component" value="Unassembled WGS sequence"/>
</dbReference>
<reference evidence="1 2" key="1">
    <citation type="submission" date="2018-01" db="EMBL/GenBank/DDBJ databases">
        <title>The draft genome sequence of Halioglobus japonicus S1-36.</title>
        <authorList>
            <person name="Du Z.-J."/>
            <person name="Shi M.-J."/>
        </authorList>
    </citation>
    <scope>NUCLEOTIDE SEQUENCE [LARGE SCALE GENOMIC DNA]</scope>
    <source>
        <strain evidence="1 2">S1-36</strain>
    </source>
</reference>
<dbReference type="PANTHER" id="PTHR35399">
    <property type="entry name" value="SLR8030 PROTEIN"/>
    <property type="match status" value="1"/>
</dbReference>
<accession>A0AAP8MC02</accession>
<dbReference type="RefSeq" id="WP_084197878.1">
    <property type="nucleotide sequence ID" value="NZ_BMYL01000004.1"/>
</dbReference>
<dbReference type="EMBL" id="PKUR01000004">
    <property type="protein sequence ID" value="PLW85018.1"/>
    <property type="molecule type" value="Genomic_DNA"/>
</dbReference>
<dbReference type="SUPFAM" id="SSF63829">
    <property type="entry name" value="Calcium-dependent phosphotriesterase"/>
    <property type="match status" value="1"/>
</dbReference>
<name>A0AAP8MC02_9GAMM</name>
<gene>
    <name evidence="1" type="ORF">C0029_15910</name>
</gene>
<proteinExistence type="predicted"/>
<dbReference type="InterPro" id="IPR008557">
    <property type="entry name" value="PhoX"/>
</dbReference>
<comment type="caution">
    <text evidence="1">The sequence shown here is derived from an EMBL/GenBank/DDBJ whole genome shotgun (WGS) entry which is preliminary data.</text>
</comment>
<dbReference type="Pfam" id="PF05787">
    <property type="entry name" value="PhoX"/>
    <property type="match status" value="1"/>
</dbReference>
<protein>
    <submittedName>
        <fullName evidence="1">PhoX family phosphatase</fullName>
    </submittedName>
</protein>
<evidence type="ECO:0000313" key="1">
    <source>
        <dbReference type="EMBL" id="PLW85018.1"/>
    </source>
</evidence>
<dbReference type="PANTHER" id="PTHR35399:SF2">
    <property type="entry name" value="DUF839 DOMAIN-CONTAINING PROTEIN"/>
    <property type="match status" value="1"/>
</dbReference>
<dbReference type="AlphaFoldDB" id="A0AAP8MC02"/>
<evidence type="ECO:0000313" key="2">
    <source>
        <dbReference type="Proteomes" id="UP000235162"/>
    </source>
</evidence>
<dbReference type="KEGG" id="hja:BST95_01645"/>
<organism evidence="1 2">
    <name type="scientific">Halioglobus japonicus</name>
    <dbReference type="NCBI Taxonomy" id="930805"/>
    <lineage>
        <taxon>Bacteria</taxon>
        <taxon>Pseudomonadati</taxon>
        <taxon>Pseudomonadota</taxon>
        <taxon>Gammaproteobacteria</taxon>
        <taxon>Cellvibrionales</taxon>
        <taxon>Halieaceae</taxon>
        <taxon>Halioglobus</taxon>
    </lineage>
</organism>
<keyword evidence="2" id="KW-1185">Reference proteome</keyword>